<dbReference type="Pfam" id="PF07980">
    <property type="entry name" value="SusD_RagB"/>
    <property type="match status" value="1"/>
</dbReference>
<evidence type="ECO:0000313" key="8">
    <source>
        <dbReference type="EMBL" id="WEK33939.1"/>
    </source>
</evidence>
<dbReference type="InterPro" id="IPR033985">
    <property type="entry name" value="SusD-like_N"/>
</dbReference>
<protein>
    <submittedName>
        <fullName evidence="8">RagB/SusD family nutrient uptake outer membrane protein</fullName>
    </submittedName>
</protein>
<proteinExistence type="inferred from homology"/>
<gene>
    <name evidence="8" type="ORF">P0Y53_15730</name>
</gene>
<comment type="similarity">
    <text evidence="2">Belongs to the SusD family.</text>
</comment>
<accession>A0AAJ5WMP9</accession>
<dbReference type="EMBL" id="CP119311">
    <property type="protein sequence ID" value="WEK33939.1"/>
    <property type="molecule type" value="Genomic_DNA"/>
</dbReference>
<evidence type="ECO:0000313" key="9">
    <source>
        <dbReference type="Proteomes" id="UP001220610"/>
    </source>
</evidence>
<comment type="subcellular location">
    <subcellularLocation>
        <location evidence="1">Cell outer membrane</location>
    </subcellularLocation>
</comment>
<organism evidence="8 9">
    <name type="scientific">Candidatus Pseudobacter hemicellulosilyticus</name>
    <dbReference type="NCBI Taxonomy" id="3121375"/>
    <lineage>
        <taxon>Bacteria</taxon>
        <taxon>Pseudomonadati</taxon>
        <taxon>Bacteroidota</taxon>
        <taxon>Chitinophagia</taxon>
        <taxon>Chitinophagales</taxon>
        <taxon>Chitinophagaceae</taxon>
        <taxon>Pseudobacter</taxon>
    </lineage>
</organism>
<feature type="domain" description="RagB/SusD" evidence="6">
    <location>
        <begin position="324"/>
        <end position="596"/>
    </location>
</feature>
<keyword evidence="4" id="KW-0472">Membrane</keyword>
<keyword evidence="3" id="KW-0732">Signal</keyword>
<keyword evidence="5" id="KW-0998">Cell outer membrane</keyword>
<dbReference type="InterPro" id="IPR012944">
    <property type="entry name" value="SusD_RagB_dom"/>
</dbReference>
<evidence type="ECO:0000256" key="1">
    <source>
        <dbReference type="ARBA" id="ARBA00004442"/>
    </source>
</evidence>
<dbReference type="Gene3D" id="1.25.40.390">
    <property type="match status" value="1"/>
</dbReference>
<evidence type="ECO:0000256" key="2">
    <source>
        <dbReference type="ARBA" id="ARBA00006275"/>
    </source>
</evidence>
<reference evidence="8" key="1">
    <citation type="submission" date="2023-03" db="EMBL/GenBank/DDBJ databases">
        <title>Andean soil-derived lignocellulolytic bacterial consortium as a source of novel taxa and putative plastic-active enzymes.</title>
        <authorList>
            <person name="Diaz-Garcia L."/>
            <person name="Chuvochina M."/>
            <person name="Feuerriegel G."/>
            <person name="Bunk B."/>
            <person name="Sproer C."/>
            <person name="Streit W.R."/>
            <person name="Rodriguez L.M."/>
            <person name="Overmann J."/>
            <person name="Jimenez D.J."/>
        </authorList>
    </citation>
    <scope>NUCLEOTIDE SEQUENCE</scope>
    <source>
        <strain evidence="8">MAG 7</strain>
    </source>
</reference>
<evidence type="ECO:0000259" key="7">
    <source>
        <dbReference type="Pfam" id="PF14322"/>
    </source>
</evidence>
<feature type="domain" description="SusD-like N-terminal" evidence="7">
    <location>
        <begin position="24"/>
        <end position="233"/>
    </location>
</feature>
<evidence type="ECO:0000259" key="6">
    <source>
        <dbReference type="Pfam" id="PF07980"/>
    </source>
</evidence>
<evidence type="ECO:0000256" key="3">
    <source>
        <dbReference type="ARBA" id="ARBA00022729"/>
    </source>
</evidence>
<dbReference type="AlphaFoldDB" id="A0AAJ5WMP9"/>
<dbReference type="Proteomes" id="UP001220610">
    <property type="component" value="Chromosome"/>
</dbReference>
<name>A0AAJ5WMP9_9BACT</name>
<evidence type="ECO:0000256" key="5">
    <source>
        <dbReference type="ARBA" id="ARBA00023237"/>
    </source>
</evidence>
<dbReference type="InterPro" id="IPR011990">
    <property type="entry name" value="TPR-like_helical_dom_sf"/>
</dbReference>
<dbReference type="Pfam" id="PF14322">
    <property type="entry name" value="SusD-like_3"/>
    <property type="match status" value="1"/>
</dbReference>
<dbReference type="GO" id="GO:0009279">
    <property type="term" value="C:cell outer membrane"/>
    <property type="evidence" value="ECO:0007669"/>
    <property type="project" value="UniProtKB-SubCell"/>
</dbReference>
<sequence length="596" mass="67933">MKRTYLLYSTLFMLILAAVTGCKKYLDQVPNDRITMDEVFRKKSPSEQYLANIYSYVNDESNEWSEFPWFGNADEGDATWSRHPIYELNMGNINADITRFDKWGYYYNAIRSATYFMQRIDENIEIRNLNGQQLIDQYKAEARCLRACYYFMLMRQYGPVVLVGDSVLATDIPANSMQLERSPYDDCVNYVSAELDKAAEGLPLLPSSNGQESNLEYGRMTKGIALAIKSRLLLYAASPLYNGNADMAGFNTKEGQPLIAQSVDKEKWKRAADAAKAVIDLALYSLYKDPGGDVKKSLEGIFFKAWNDEQIFVRKANNLYEWDTHAMPRQAGGWCGLAVTQEQVDAYFMKDGLSITESPLYAETGFTTVNGVSVYNMYLDREPRFYTSVTYNNSLFQGGNMQTAAAISFFISGSNGKNGHPTDYSKTGYLVRKNVGTQTNSGSGGNGQRQERPIILFRLGEIYLNYAEAMNEYEPGNVAILQYLNLIRERAGVPQYGQGVDPLPAPASQQAMREKIHAERRVELAFEGHRWFDIRRWKIAQQVMGQLHGMDINKDGNEFYKRVPATIHLFRPAYYWMPISQYEMDRSKLMVQNPGW</sequence>
<evidence type="ECO:0000256" key="4">
    <source>
        <dbReference type="ARBA" id="ARBA00023136"/>
    </source>
</evidence>
<dbReference type="SUPFAM" id="SSF48452">
    <property type="entry name" value="TPR-like"/>
    <property type="match status" value="1"/>
</dbReference>